<feature type="compositionally biased region" description="Pro residues" evidence="6">
    <location>
        <begin position="216"/>
        <end position="228"/>
    </location>
</feature>
<evidence type="ECO:0000259" key="10">
    <source>
        <dbReference type="Pfam" id="PF17405"/>
    </source>
</evidence>
<feature type="compositionally biased region" description="Basic residues" evidence="6">
    <location>
        <begin position="1"/>
        <end position="13"/>
    </location>
</feature>
<feature type="region of interest" description="Disordered" evidence="6">
    <location>
        <begin position="1"/>
        <end position="36"/>
    </location>
</feature>
<accession>A0A0G4FER5</accession>
<dbReference type="InterPro" id="IPR035367">
    <property type="entry name" value="Nrap_D2"/>
</dbReference>
<evidence type="ECO:0000256" key="1">
    <source>
        <dbReference type="ARBA" id="ARBA00004604"/>
    </source>
</evidence>
<feature type="region of interest" description="Disordered" evidence="6">
    <location>
        <begin position="187"/>
        <end position="231"/>
    </location>
</feature>
<keyword evidence="4 5" id="KW-0539">Nucleus</keyword>
<dbReference type="PhylomeDB" id="A0A0G4FER5"/>
<evidence type="ECO:0000256" key="4">
    <source>
        <dbReference type="ARBA" id="ARBA00023242"/>
    </source>
</evidence>
<dbReference type="PANTHER" id="PTHR17972">
    <property type="entry name" value="NUCLEOLAR RNA-ASSOCIATED PROTEIN"/>
    <property type="match status" value="1"/>
</dbReference>
<feature type="domain" description="Nrap protein" evidence="10">
    <location>
        <begin position="749"/>
        <end position="914"/>
    </location>
</feature>
<feature type="domain" description="Nrap protein" evidence="7">
    <location>
        <begin position="235"/>
        <end position="363"/>
    </location>
</feature>
<dbReference type="Pfam" id="PF17405">
    <property type="entry name" value="Nrap_D4"/>
    <property type="match status" value="1"/>
</dbReference>
<evidence type="ECO:0000259" key="11">
    <source>
        <dbReference type="Pfam" id="PF17406"/>
    </source>
</evidence>
<evidence type="ECO:0000259" key="8">
    <source>
        <dbReference type="Pfam" id="PF17403"/>
    </source>
</evidence>
<dbReference type="GO" id="GO:0034456">
    <property type="term" value="C:UTP-C complex"/>
    <property type="evidence" value="ECO:0007669"/>
    <property type="project" value="TreeGrafter"/>
</dbReference>
<dbReference type="AlphaFoldDB" id="A0A0G4FER5"/>
<dbReference type="OrthoDB" id="10251401at2759"/>
<evidence type="ECO:0000259" key="12">
    <source>
        <dbReference type="Pfam" id="PF17407"/>
    </source>
</evidence>
<protein>
    <recommendedName>
        <fullName evidence="15">Nucleolar protein 6</fullName>
    </recommendedName>
</protein>
<feature type="domain" description="Nrap protein" evidence="8">
    <location>
        <begin position="368"/>
        <end position="507"/>
    </location>
</feature>
<sequence>MEKGIPRKKKKEKQKSGGDAHHHQGEAAKDKEGLDHAPNTKELLDLKQTRQLYKSNLYRLQLEELLANVGVKAARLKEFGPLLIAINETLNRLTGRDIPADFASEFPSLVFHFILPAAFTFTRPARVDVVGSYVLKAVTKPVTNIDIAMEMPKDMFLERDHINYRYFDKRAAYLGEVHRQLTDICTSIDTPQQQQPERQKKKKRKTGGSNSEATTPAPPAPAPTPTSPLAPFRPSLAFHAWHGDPRKPIIIMTVTPPQDHPSARRFHNWRVRLFPVVSDDTFREARLAPSWNSVRQPTTTSSMLALEEYRRSVQKGGGERVGKSRAQEVEREGLALPPTPAYNAAVLEDMRMRRHVHLLVECLEKWPALKDTLHLIKTWAFQRGFLATPKCPHFTSVDGFTLSLVAAHCTRAHSGAASTAAPQLFKLTMAFLARPQLLTHKWVFGRGGGAARGDKDPPQGQGALYDSDEETFNVLWRCGLHMQELHDEARRTLSLLESASDPFTALFGIRYRPEFSWDLHIHVPHDAIPPPNKLPQAGLFDDHGGKATEWEQLPHVAFAATLVALLRRGLTDRVHGYAIRFVPPASSGSESDDGKYCWHGEEVPPRCCGVAVGLMLDREHMNRAIDKGPSADTAEAKRFKAFWGGKSEIRRFRDSSILECVVWQPPATDCIFPEGHPTHPSVPTQIIRHLLKTYFPSLHATNDVQMTSSAKSNKRKGIEEEGALATARESERCVIHTAPLTMSPSVSDDGTGLWSAFNEFKSHLDELTTLPLAIKEVKPVSPSFRYCAVGSEPRAAGVSNTRLLRELRGGAAAHTDEEEDGGHRRVHDVVIEFEGSGAWPTDEAAIRKIKTAFLIKLQSDMSSEFGIESDLTAAYADVKYPDHIFRVRIFHPKEVGGIAAQVTNPAHNLKTRPDDASLKDLRELWWRPHVGALLRAMALRNQAYSATVRLVKQWLGHQLVDRADDWCEHVVYRVFQDPSPFMEPPNTPHVGLVRCLLFVSGFEWEGAPLTVDLDETLAHNPEQQHQLQLAYERAHSKGASTSRLPPLWVSSFFDPHALLLPLPTAMNCKRIIAKSKAALDVFRQNFEHPSAGLRCWAPLFTAPLSAFDLVLHLHPLPKLAAFIAKTLGRQHKKERLKTQREQFANLPASSNQDPDGSTDIHPEALSDQAMAGGLTAMLVNQLRQRFAGTAEFFYNPLLAPPPLIAVKLHPSAFELKLAGGEGERGGQSASVAFLGHVMASMGKGLVSHPQFVAK</sequence>
<dbReference type="InterPro" id="IPR035082">
    <property type="entry name" value="Nrap_D1"/>
</dbReference>
<evidence type="ECO:0000256" key="6">
    <source>
        <dbReference type="SAM" id="MobiDB-lite"/>
    </source>
</evidence>
<dbReference type="InterPro" id="IPR005554">
    <property type="entry name" value="NOL6/Upt22"/>
</dbReference>
<organism evidence="13 14">
    <name type="scientific">Vitrella brassicaformis (strain CCMP3155)</name>
    <dbReference type="NCBI Taxonomy" id="1169540"/>
    <lineage>
        <taxon>Eukaryota</taxon>
        <taxon>Sar</taxon>
        <taxon>Alveolata</taxon>
        <taxon>Colpodellida</taxon>
        <taxon>Vitrellaceae</taxon>
        <taxon>Vitrella</taxon>
    </lineage>
</organism>
<evidence type="ECO:0000259" key="7">
    <source>
        <dbReference type="Pfam" id="PF03813"/>
    </source>
</evidence>
<evidence type="ECO:0000259" key="9">
    <source>
        <dbReference type="Pfam" id="PF17404"/>
    </source>
</evidence>
<keyword evidence="3 5" id="KW-0694">RNA-binding</keyword>
<dbReference type="Gene3D" id="1.10.1410.10">
    <property type="match status" value="2"/>
</dbReference>
<dbReference type="VEuPathDB" id="CryptoDB:Vbra_15149"/>
<dbReference type="GO" id="GO:0006364">
    <property type="term" value="P:rRNA processing"/>
    <property type="evidence" value="ECO:0007669"/>
    <property type="project" value="TreeGrafter"/>
</dbReference>
<dbReference type="GO" id="GO:0006409">
    <property type="term" value="P:tRNA export from nucleus"/>
    <property type="evidence" value="ECO:0007669"/>
    <property type="project" value="TreeGrafter"/>
</dbReference>
<evidence type="ECO:0008006" key="15">
    <source>
        <dbReference type="Google" id="ProtNLM"/>
    </source>
</evidence>
<dbReference type="STRING" id="1169540.A0A0G4FER5"/>
<dbReference type="GO" id="GO:0032040">
    <property type="term" value="C:small-subunit processome"/>
    <property type="evidence" value="ECO:0007669"/>
    <property type="project" value="TreeGrafter"/>
</dbReference>
<evidence type="ECO:0000313" key="13">
    <source>
        <dbReference type="EMBL" id="CEM11486.1"/>
    </source>
</evidence>
<dbReference type="Pfam" id="PF17406">
    <property type="entry name" value="Nrap_D5"/>
    <property type="match status" value="1"/>
</dbReference>
<evidence type="ECO:0000256" key="5">
    <source>
        <dbReference type="RuleBase" id="RU364032"/>
    </source>
</evidence>
<feature type="compositionally biased region" description="Basic and acidic residues" evidence="6">
    <location>
        <begin position="14"/>
        <end position="36"/>
    </location>
</feature>
<dbReference type="Pfam" id="PF17407">
    <property type="entry name" value="Nrap_D6"/>
    <property type="match status" value="1"/>
</dbReference>
<dbReference type="OMA" id="WEPQIAG"/>
<gene>
    <name evidence="13" type="ORF">Vbra_15149</name>
</gene>
<dbReference type="InterPro" id="IPR035371">
    <property type="entry name" value="Nrap_D6"/>
</dbReference>
<keyword evidence="14" id="KW-1185">Reference proteome</keyword>
<dbReference type="PANTHER" id="PTHR17972:SF0">
    <property type="entry name" value="NUCLEOLAR PROTEIN 6"/>
    <property type="match status" value="1"/>
</dbReference>
<feature type="domain" description="Nrap protein" evidence="12">
    <location>
        <begin position="1104"/>
        <end position="1214"/>
    </location>
</feature>
<proteinExistence type="inferred from homology"/>
<feature type="domain" description="Nrap protein" evidence="11">
    <location>
        <begin position="942"/>
        <end position="1091"/>
    </location>
</feature>
<dbReference type="InterPro" id="IPR035370">
    <property type="entry name" value="Nrap_D5"/>
</dbReference>
<dbReference type="Pfam" id="PF03813">
    <property type="entry name" value="Nrap"/>
    <property type="match status" value="2"/>
</dbReference>
<feature type="domain" description="Nrap protein" evidence="9">
    <location>
        <begin position="554"/>
        <end position="694"/>
    </location>
</feature>
<comment type="subcellular location">
    <subcellularLocation>
        <location evidence="1 5">Nucleus</location>
        <location evidence="1 5">Nucleolus</location>
    </subcellularLocation>
</comment>
<dbReference type="InParanoid" id="A0A0G4FER5"/>
<evidence type="ECO:0000256" key="2">
    <source>
        <dbReference type="ARBA" id="ARBA00006674"/>
    </source>
</evidence>
<dbReference type="Pfam" id="PF17404">
    <property type="entry name" value="Nrap_D3"/>
    <property type="match status" value="1"/>
</dbReference>
<dbReference type="Proteomes" id="UP000041254">
    <property type="component" value="Unassembled WGS sequence"/>
</dbReference>
<dbReference type="Pfam" id="PF17403">
    <property type="entry name" value="Nrap_D2"/>
    <property type="match status" value="1"/>
</dbReference>
<dbReference type="EMBL" id="CDMY01000417">
    <property type="protein sequence ID" value="CEM11486.1"/>
    <property type="molecule type" value="Genomic_DNA"/>
</dbReference>
<evidence type="ECO:0000256" key="3">
    <source>
        <dbReference type="ARBA" id="ARBA00022884"/>
    </source>
</evidence>
<name>A0A0G4FER5_VITBC</name>
<feature type="domain" description="Nrap protein" evidence="7">
    <location>
        <begin position="145"/>
        <end position="182"/>
    </location>
</feature>
<dbReference type="GO" id="GO:0032545">
    <property type="term" value="C:CURI complex"/>
    <property type="evidence" value="ECO:0007669"/>
    <property type="project" value="TreeGrafter"/>
</dbReference>
<reference evidence="13 14" key="1">
    <citation type="submission" date="2014-11" db="EMBL/GenBank/DDBJ databases">
        <authorList>
            <person name="Zhu J."/>
            <person name="Qi W."/>
            <person name="Song R."/>
        </authorList>
    </citation>
    <scope>NUCLEOTIDE SEQUENCE [LARGE SCALE GENOMIC DNA]</scope>
</reference>
<dbReference type="InterPro" id="IPR035369">
    <property type="entry name" value="Nrap_D4"/>
</dbReference>
<dbReference type="GO" id="GO:0003723">
    <property type="term" value="F:RNA binding"/>
    <property type="evidence" value="ECO:0007669"/>
    <property type="project" value="UniProtKB-KW"/>
</dbReference>
<comment type="similarity">
    <text evidence="2 5">Belongs to the NRAP family.</text>
</comment>
<dbReference type="InterPro" id="IPR035368">
    <property type="entry name" value="Nrap_D3"/>
</dbReference>
<evidence type="ECO:0000313" key="14">
    <source>
        <dbReference type="Proteomes" id="UP000041254"/>
    </source>
</evidence>